<accession>A0A3M5LGN2</accession>
<evidence type="ECO:0000256" key="1">
    <source>
        <dbReference type="SAM" id="SignalP"/>
    </source>
</evidence>
<dbReference type="AlphaFoldDB" id="A0A3M5LGN2"/>
<evidence type="ECO:0000313" key="3">
    <source>
        <dbReference type="Proteomes" id="UP000268096"/>
    </source>
</evidence>
<comment type="caution">
    <text evidence="2">The sequence shown here is derived from an EMBL/GenBank/DDBJ whole genome shotgun (WGS) entry which is preliminary data.</text>
</comment>
<keyword evidence="1" id="KW-0732">Signal</keyword>
<dbReference type="EMBL" id="RBTH01000160">
    <property type="protein sequence ID" value="RMT46880.1"/>
    <property type="molecule type" value="Genomic_DNA"/>
</dbReference>
<reference evidence="2 3" key="1">
    <citation type="submission" date="2018-08" db="EMBL/GenBank/DDBJ databases">
        <title>Recombination of ecologically and evolutionarily significant loci maintains genetic cohesion in the Pseudomonas syringae species complex.</title>
        <authorList>
            <person name="Dillon M."/>
            <person name="Thakur S."/>
            <person name="Almeida R.N.D."/>
            <person name="Weir B.S."/>
            <person name="Guttman D.S."/>
        </authorList>
    </citation>
    <scope>NUCLEOTIDE SEQUENCE [LARGE SCALE GENOMIC DNA]</scope>
    <source>
        <strain evidence="2 3">ICMP 16926</strain>
    </source>
</reference>
<dbReference type="Proteomes" id="UP000268096">
    <property type="component" value="Unassembled WGS sequence"/>
</dbReference>
<organism evidence="2 3">
    <name type="scientific">Pseudomonas syringae pv. solidagae</name>
    <dbReference type="NCBI Taxonomy" id="264458"/>
    <lineage>
        <taxon>Bacteria</taxon>
        <taxon>Pseudomonadati</taxon>
        <taxon>Pseudomonadota</taxon>
        <taxon>Gammaproteobacteria</taxon>
        <taxon>Pseudomonadales</taxon>
        <taxon>Pseudomonadaceae</taxon>
        <taxon>Pseudomonas</taxon>
        <taxon>Pseudomonas syringae</taxon>
    </lineage>
</organism>
<sequence length="295" mass="32286">MANKFLCVWSGQVKLRLSCKAIMIALSVALSNVATSEELKVYNFSPVNQYNLNLSASFWNPIIKYVSEKSGVNLTLKLGRTSSDTTSYVLAQEVDFAFTNHLFSPERDKMGWTVFGRRDAPALEGQIVVPVDSPIHSLSELAGKEVVYPGPEAFIAYKVTSSELVKQGINTSTVFAGNMDGAFSQLLSGKAQAMGANSQLVSGYTEREGKSFRVLWSSASFNDLALMASPRVSKKERDAVANAFLNMQHDADGSRILREATELVHAPAPITFIPATEADYASYRDFYKSLPANLK</sequence>
<name>A0A3M5LGN2_PSESX</name>
<dbReference type="PANTHER" id="PTHR35841">
    <property type="entry name" value="PHOSPHONATES-BINDING PERIPLASMIC PROTEIN"/>
    <property type="match status" value="1"/>
</dbReference>
<feature type="chain" id="PRO_5018324679" evidence="1">
    <location>
        <begin position="37"/>
        <end position="295"/>
    </location>
</feature>
<gene>
    <name evidence="2" type="ORF">ALP48_05405</name>
</gene>
<protein>
    <submittedName>
        <fullName evidence="2">Phosphate/phosphonate ABC transporter periplasmic protein</fullName>
    </submittedName>
</protein>
<proteinExistence type="predicted"/>
<dbReference type="Gene3D" id="3.40.190.10">
    <property type="entry name" value="Periplasmic binding protein-like II"/>
    <property type="match status" value="2"/>
</dbReference>
<dbReference type="SUPFAM" id="SSF53850">
    <property type="entry name" value="Periplasmic binding protein-like II"/>
    <property type="match status" value="1"/>
</dbReference>
<evidence type="ECO:0000313" key="2">
    <source>
        <dbReference type="EMBL" id="RMT46880.1"/>
    </source>
</evidence>
<dbReference type="PANTHER" id="PTHR35841:SF1">
    <property type="entry name" value="PHOSPHONATES-BINDING PERIPLASMIC PROTEIN"/>
    <property type="match status" value="1"/>
</dbReference>
<feature type="signal peptide" evidence="1">
    <location>
        <begin position="1"/>
        <end position="36"/>
    </location>
</feature>
<dbReference type="Pfam" id="PF12974">
    <property type="entry name" value="Phosphonate-bd"/>
    <property type="match status" value="1"/>
</dbReference>